<proteinExistence type="predicted"/>
<comment type="caution">
    <text evidence="1">The sequence shown here is derived from an EMBL/GenBank/DDBJ whole genome shotgun (WGS) entry which is preliminary data.</text>
</comment>
<keyword evidence="2" id="KW-1185">Reference proteome</keyword>
<dbReference type="OrthoDB" id="3636073at2"/>
<dbReference type="Proteomes" id="UP000320876">
    <property type="component" value="Unassembled WGS sequence"/>
</dbReference>
<evidence type="ECO:0000313" key="1">
    <source>
        <dbReference type="EMBL" id="TQJ04264.1"/>
    </source>
</evidence>
<dbReference type="RefSeq" id="WP_141999963.1">
    <property type="nucleotide sequence ID" value="NZ_VFML01000001.1"/>
</dbReference>
<evidence type="ECO:0000313" key="2">
    <source>
        <dbReference type="Proteomes" id="UP000320876"/>
    </source>
</evidence>
<dbReference type="AlphaFoldDB" id="A0A542DMR0"/>
<sequence length="147" mass="15651">MAEPNQPQFSAPLGGGLAPVAQQAKAVRTEAQAGRLTLDEDVASRLLRELNEVQAEVHGLIAKAHAGLDASLHFGDSFVGRVLGERLQQAAAGPDTAALPVLQQFSEVLLELENTVHKAVETYRTQDEDNADALLEAERKASPEGGY</sequence>
<protein>
    <submittedName>
        <fullName evidence="1">Uncharacterized protein</fullName>
    </submittedName>
</protein>
<name>A0A542DMR0_AMYCI</name>
<dbReference type="EMBL" id="VFML01000001">
    <property type="protein sequence ID" value="TQJ04264.1"/>
    <property type="molecule type" value="Genomic_DNA"/>
</dbReference>
<gene>
    <name evidence="1" type="ORF">FB471_4048</name>
</gene>
<organism evidence="1 2">
    <name type="scientific">Amycolatopsis cihanbeyliensis</name>
    <dbReference type="NCBI Taxonomy" id="1128664"/>
    <lineage>
        <taxon>Bacteria</taxon>
        <taxon>Bacillati</taxon>
        <taxon>Actinomycetota</taxon>
        <taxon>Actinomycetes</taxon>
        <taxon>Pseudonocardiales</taxon>
        <taxon>Pseudonocardiaceae</taxon>
        <taxon>Amycolatopsis</taxon>
    </lineage>
</organism>
<reference evidence="1 2" key="1">
    <citation type="submission" date="2019-06" db="EMBL/GenBank/DDBJ databases">
        <title>Sequencing the genomes of 1000 actinobacteria strains.</title>
        <authorList>
            <person name="Klenk H.-P."/>
        </authorList>
    </citation>
    <scope>NUCLEOTIDE SEQUENCE [LARGE SCALE GENOMIC DNA]</scope>
    <source>
        <strain evidence="1 2">DSM 45679</strain>
    </source>
</reference>
<accession>A0A542DMR0</accession>